<evidence type="ECO:0000256" key="5">
    <source>
        <dbReference type="ARBA" id="ARBA00022741"/>
    </source>
</evidence>
<dbReference type="InterPro" id="IPR050388">
    <property type="entry name" value="ABC_Ni/Peptide_Import"/>
</dbReference>
<evidence type="ECO:0000256" key="3">
    <source>
        <dbReference type="ARBA" id="ARBA00022448"/>
    </source>
</evidence>
<dbReference type="InterPro" id="IPR003439">
    <property type="entry name" value="ABC_transporter-like_ATP-bd"/>
</dbReference>
<dbReference type="EMBL" id="JAYDYW010000010">
    <property type="protein sequence ID" value="MEE1674859.1"/>
    <property type="molecule type" value="Genomic_DNA"/>
</dbReference>
<dbReference type="NCBIfam" id="TIGR01727">
    <property type="entry name" value="oligo_HPY"/>
    <property type="match status" value="1"/>
</dbReference>
<evidence type="ECO:0000256" key="4">
    <source>
        <dbReference type="ARBA" id="ARBA00022475"/>
    </source>
</evidence>
<evidence type="ECO:0000313" key="10">
    <source>
        <dbReference type="Proteomes" id="UP001310248"/>
    </source>
</evidence>
<feature type="domain" description="ABC transporter" evidence="8">
    <location>
        <begin position="4"/>
        <end position="253"/>
    </location>
</feature>
<reference evidence="10" key="1">
    <citation type="submission" date="2023-07" db="EMBL/GenBank/DDBJ databases">
        <title>Draft genome sequence of Agarivorans aestuarii strain ZMCS4, a CAZymes producing bacteria isolated from the marine brown algae Clodostephus spongiosus.</title>
        <authorList>
            <person name="Lorente B."/>
            <person name="Cabral C."/>
            <person name="Frias J."/>
            <person name="Faria J."/>
            <person name="Toubarro D."/>
        </authorList>
    </citation>
    <scope>NUCLEOTIDE SEQUENCE [LARGE SCALE GENOMIC DNA]</scope>
    <source>
        <strain evidence="10">ZMCS4</strain>
    </source>
</reference>
<name>A0ABU7G6R3_9ALTE</name>
<dbReference type="GO" id="GO:0005524">
    <property type="term" value="F:ATP binding"/>
    <property type="evidence" value="ECO:0007669"/>
    <property type="project" value="UniProtKB-KW"/>
</dbReference>
<keyword evidence="7" id="KW-0472">Membrane</keyword>
<evidence type="ECO:0000313" key="9">
    <source>
        <dbReference type="EMBL" id="MEE1674859.1"/>
    </source>
</evidence>
<comment type="similarity">
    <text evidence="2">Belongs to the ABC transporter superfamily.</text>
</comment>
<dbReference type="InterPro" id="IPR027417">
    <property type="entry name" value="P-loop_NTPase"/>
</dbReference>
<keyword evidence="4" id="KW-1003">Cell membrane</keyword>
<gene>
    <name evidence="9" type="primary">oppD</name>
    <name evidence="9" type="ORF">SNR37_000178</name>
</gene>
<protein>
    <submittedName>
        <fullName evidence="9">Oligopeptide ABC transporter ATP-binding protein OppD</fullName>
    </submittedName>
</protein>
<dbReference type="Proteomes" id="UP001310248">
    <property type="component" value="Unassembled WGS sequence"/>
</dbReference>
<dbReference type="CDD" id="cd03257">
    <property type="entry name" value="ABC_NikE_OppD_transporters"/>
    <property type="match status" value="1"/>
</dbReference>
<evidence type="ECO:0000256" key="7">
    <source>
        <dbReference type="ARBA" id="ARBA00023136"/>
    </source>
</evidence>
<evidence type="ECO:0000256" key="1">
    <source>
        <dbReference type="ARBA" id="ARBA00004417"/>
    </source>
</evidence>
<dbReference type="Pfam" id="PF08352">
    <property type="entry name" value="oligo_HPY"/>
    <property type="match status" value="1"/>
</dbReference>
<dbReference type="NCBIfam" id="NF007010">
    <property type="entry name" value="PRK09473.1"/>
    <property type="match status" value="1"/>
</dbReference>
<accession>A0ABU7G6R3</accession>
<dbReference type="RefSeq" id="WP_329775899.1">
    <property type="nucleotide sequence ID" value="NZ_JAYDYW010000010.1"/>
</dbReference>
<dbReference type="PROSITE" id="PS00211">
    <property type="entry name" value="ABC_TRANSPORTER_1"/>
    <property type="match status" value="1"/>
</dbReference>
<dbReference type="PROSITE" id="PS50893">
    <property type="entry name" value="ABC_TRANSPORTER_2"/>
    <property type="match status" value="1"/>
</dbReference>
<organism evidence="9 10">
    <name type="scientific">Agarivorans aestuarii</name>
    <dbReference type="NCBI Taxonomy" id="1563703"/>
    <lineage>
        <taxon>Bacteria</taxon>
        <taxon>Pseudomonadati</taxon>
        <taxon>Pseudomonadota</taxon>
        <taxon>Gammaproteobacteria</taxon>
        <taxon>Alteromonadales</taxon>
        <taxon>Alteromonadaceae</taxon>
        <taxon>Agarivorans</taxon>
    </lineage>
</organism>
<dbReference type="InterPro" id="IPR013563">
    <property type="entry name" value="Oligopep_ABC_C"/>
</dbReference>
<dbReference type="Pfam" id="PF00005">
    <property type="entry name" value="ABC_tran"/>
    <property type="match status" value="1"/>
</dbReference>
<evidence type="ECO:0000256" key="2">
    <source>
        <dbReference type="ARBA" id="ARBA00005417"/>
    </source>
</evidence>
<keyword evidence="6 9" id="KW-0067">ATP-binding</keyword>
<dbReference type="SUPFAM" id="SSF52540">
    <property type="entry name" value="P-loop containing nucleoside triphosphate hydrolases"/>
    <property type="match status" value="1"/>
</dbReference>
<dbReference type="Gene3D" id="3.40.50.300">
    <property type="entry name" value="P-loop containing nucleotide triphosphate hydrolases"/>
    <property type="match status" value="1"/>
</dbReference>
<proteinExistence type="inferred from homology"/>
<dbReference type="PANTHER" id="PTHR43297:SF7">
    <property type="entry name" value="D,D-DIPEPTIDE TRANSPORT ATP-BINDING PROTEIN DDPD-RELATED"/>
    <property type="match status" value="1"/>
</dbReference>
<dbReference type="PANTHER" id="PTHR43297">
    <property type="entry name" value="OLIGOPEPTIDE TRANSPORT ATP-BINDING PROTEIN APPD"/>
    <property type="match status" value="1"/>
</dbReference>
<evidence type="ECO:0000256" key="6">
    <source>
        <dbReference type="ARBA" id="ARBA00022840"/>
    </source>
</evidence>
<keyword evidence="3" id="KW-0813">Transport</keyword>
<sequence>MSLLDVKDLRVEFSTPEGSVTAVNDLTFSLEAGQTLGIVGESGSGKSQTAFALMGLLAKNGTITGEALFNGQQVLNLPEQQLNAIRAEKISMIFQDPMTSLNPYMKVGEQLKEVLRLHKGMSNREAHVEAVRMLDAVKMPEAEKRMAMYPHEFSGGMRQRVMIAMALLCKPQLLIADEPTTALDVTVQAQIMTLLNELKNEFNTAIIMITHDLGVVAGICDKVLVMYAGRTMEYGSAKDVFYQPSHPYTEGLLKAIPRLDTEGEILPTIPGNPPNLLKLPQGCPFQERCHRVSDHCRQQTPELSTFANQRQRACHNDFHLSGGQ</sequence>
<keyword evidence="5" id="KW-0547">Nucleotide-binding</keyword>
<dbReference type="InterPro" id="IPR017871">
    <property type="entry name" value="ABC_transporter-like_CS"/>
</dbReference>
<dbReference type="InterPro" id="IPR003593">
    <property type="entry name" value="AAA+_ATPase"/>
</dbReference>
<evidence type="ECO:0000259" key="8">
    <source>
        <dbReference type="PROSITE" id="PS50893"/>
    </source>
</evidence>
<comment type="subcellular location">
    <subcellularLocation>
        <location evidence="1">Cell inner membrane</location>
        <topology evidence="1">Peripheral membrane protein</topology>
    </subcellularLocation>
</comment>
<keyword evidence="10" id="KW-1185">Reference proteome</keyword>
<dbReference type="SMART" id="SM00382">
    <property type="entry name" value="AAA"/>
    <property type="match status" value="1"/>
</dbReference>
<comment type="caution">
    <text evidence="9">The sequence shown here is derived from an EMBL/GenBank/DDBJ whole genome shotgun (WGS) entry which is preliminary data.</text>
</comment>